<dbReference type="HOGENOM" id="CLU_1216045_0_0_1"/>
<feature type="signal peptide" evidence="1">
    <location>
        <begin position="1"/>
        <end position="24"/>
    </location>
</feature>
<proteinExistence type="predicted"/>
<sequence length="228" mass="24204">MERFSVWLALALFVIVLLVPYSVTHSCSGGIVNDADSSICSQECDDKQCLCSGETPFHINNFTRCNQICSNSSPNTTNVTQCDDMKCREIGDCQQFCNIGSCSLNCTAKKSCTQACTVRGRECSKVFCSSETCLQECYGCTMECAIGVKNCLQTCHGGVCYAVCPAGAKCESKCYDGLQGKPCKVIAGKPTPSPGSNTTTINTLPASGSSVIGYAMLVTVLSGVNLFL</sequence>
<dbReference type="Proteomes" id="UP000001593">
    <property type="component" value="Unassembled WGS sequence"/>
</dbReference>
<dbReference type="InParanoid" id="A7RX87"/>
<dbReference type="OMA" id="AGAKCES"/>
<gene>
    <name evidence="2" type="ORF">NEMVEDRAFT_v1g232388</name>
</gene>
<keyword evidence="3" id="KW-1185">Reference proteome</keyword>
<evidence type="ECO:0000313" key="3">
    <source>
        <dbReference type="Proteomes" id="UP000001593"/>
    </source>
</evidence>
<reference evidence="2 3" key="1">
    <citation type="journal article" date="2007" name="Science">
        <title>Sea anemone genome reveals ancestral eumetazoan gene repertoire and genomic organization.</title>
        <authorList>
            <person name="Putnam N.H."/>
            <person name="Srivastava M."/>
            <person name="Hellsten U."/>
            <person name="Dirks B."/>
            <person name="Chapman J."/>
            <person name="Salamov A."/>
            <person name="Terry A."/>
            <person name="Shapiro H."/>
            <person name="Lindquist E."/>
            <person name="Kapitonov V.V."/>
            <person name="Jurka J."/>
            <person name="Genikhovich G."/>
            <person name="Grigoriev I.V."/>
            <person name="Lucas S.M."/>
            <person name="Steele R.E."/>
            <person name="Finnerty J.R."/>
            <person name="Technau U."/>
            <person name="Martindale M.Q."/>
            <person name="Rokhsar D.S."/>
        </authorList>
    </citation>
    <scope>NUCLEOTIDE SEQUENCE [LARGE SCALE GENOMIC DNA]</scope>
    <source>
        <strain evidence="3">CH2 X CH6</strain>
    </source>
</reference>
<keyword evidence="1" id="KW-0732">Signal</keyword>
<dbReference type="AlphaFoldDB" id="A7RX87"/>
<organism evidence="2 3">
    <name type="scientific">Nematostella vectensis</name>
    <name type="common">Starlet sea anemone</name>
    <dbReference type="NCBI Taxonomy" id="45351"/>
    <lineage>
        <taxon>Eukaryota</taxon>
        <taxon>Metazoa</taxon>
        <taxon>Cnidaria</taxon>
        <taxon>Anthozoa</taxon>
        <taxon>Hexacorallia</taxon>
        <taxon>Actiniaria</taxon>
        <taxon>Edwardsiidae</taxon>
        <taxon>Nematostella</taxon>
    </lineage>
</organism>
<name>A7RX87_NEMVE</name>
<evidence type="ECO:0000256" key="1">
    <source>
        <dbReference type="SAM" id="SignalP"/>
    </source>
</evidence>
<dbReference type="KEGG" id="nve:5515882"/>
<evidence type="ECO:0000313" key="2">
    <source>
        <dbReference type="EMBL" id="EDO43988.1"/>
    </source>
</evidence>
<feature type="chain" id="PRO_5002711607" evidence="1">
    <location>
        <begin position="25"/>
        <end position="228"/>
    </location>
</feature>
<protein>
    <submittedName>
        <fullName evidence="2">Uncharacterized protein</fullName>
    </submittedName>
</protein>
<accession>A7RX87</accession>
<dbReference type="EMBL" id="DS469549">
    <property type="protein sequence ID" value="EDO43988.1"/>
    <property type="molecule type" value="Genomic_DNA"/>
</dbReference>